<dbReference type="PANTHER" id="PTHR47481">
    <property type="match status" value="1"/>
</dbReference>
<sequence length="705" mass="78216">MVVENTSPTLLPFNTMIHMVTIKLSSSNYLLWKSQLLPLLEIQELLDHVDGTLAPPPWFAPGDSQTPNIKHFAWKNINQRFFSLLLSSLTKEAMVEVVGLSTSREVHPQLLSQPPITVNLAQLSETNLAINRVAIHLPTMAIAVPTSGRAIIRHVVRSAARKGTTLISATSANLAEPFKAFKAFCSLNGPEPSDWYLDIGILAHMTPDLSHLDQASNYTGKDRVVVRNGASLPITHTSTISFTLSLELLDNRQTGRVVATGKRDGGLYVLERRNFAFISVLKNKAQTSYSLHFSNFLELSMPHIDPSPMSPLHHSLPITPSGSNPCAICTDPVDKSLQVTDSLVGPSSSSLEPRPPLVAYDVAPTPAHLLVPRPADTNIVGSKWVFRTKYLPDGSIERLKARLVTKGYTQVPSLDYTDTSSPVIKATTIHVVLSLVVTNKWPIRQLDVKNAFLNGTLTENVYMEQPLGYIDPRYPNHVYQLKKALYGLKQAPRAWFQRFGSFLLTLGFSCNHADTSPFVFHQQSGIIYLLLYVNDIIITGNNSSLLDSFACKLNSEFATNDILSLLFALLLLLQPTVSRSSYESEYRVLTTTAAELLWLTHLLHDLKVPISPKPILLCDNKSAIFLSSNLVSHKRAKHVELDYHFLRELVVAGKLCTQYVPSHLQVVNLFTKSVSRLLFDLFLTKLHICSNPTLSLRGGVKDMLP</sequence>
<dbReference type="CDD" id="cd09272">
    <property type="entry name" value="RNase_HI_RT_Ty1"/>
    <property type="match status" value="1"/>
</dbReference>
<dbReference type="EMBL" id="AM480630">
    <property type="protein sequence ID" value="CAN77528.1"/>
    <property type="molecule type" value="Genomic_DNA"/>
</dbReference>
<dbReference type="SUPFAM" id="SSF56672">
    <property type="entry name" value="DNA/RNA polymerases"/>
    <property type="match status" value="1"/>
</dbReference>
<dbReference type="Pfam" id="PF07727">
    <property type="entry name" value="RVT_2"/>
    <property type="match status" value="1"/>
</dbReference>
<protein>
    <recommendedName>
        <fullName evidence="1">Reverse transcriptase Ty1/copia-type domain-containing protein</fullName>
    </recommendedName>
</protein>
<name>A5C392_VITVI</name>
<organism evidence="2">
    <name type="scientific">Vitis vinifera</name>
    <name type="common">Grape</name>
    <dbReference type="NCBI Taxonomy" id="29760"/>
    <lineage>
        <taxon>Eukaryota</taxon>
        <taxon>Viridiplantae</taxon>
        <taxon>Streptophyta</taxon>
        <taxon>Embryophyta</taxon>
        <taxon>Tracheophyta</taxon>
        <taxon>Spermatophyta</taxon>
        <taxon>Magnoliopsida</taxon>
        <taxon>eudicotyledons</taxon>
        <taxon>Gunneridae</taxon>
        <taxon>Pentapetalae</taxon>
        <taxon>rosids</taxon>
        <taxon>Vitales</taxon>
        <taxon>Vitaceae</taxon>
        <taxon>Viteae</taxon>
        <taxon>Vitis</taxon>
    </lineage>
</organism>
<gene>
    <name evidence="2" type="ORF">VITISV_041424</name>
</gene>
<dbReference type="InterPro" id="IPR043502">
    <property type="entry name" value="DNA/RNA_pol_sf"/>
</dbReference>
<evidence type="ECO:0000259" key="1">
    <source>
        <dbReference type="Pfam" id="PF07727"/>
    </source>
</evidence>
<reference evidence="2" key="1">
    <citation type="journal article" date="2007" name="PLoS ONE">
        <title>The first genome sequence of an elite grapevine cultivar (Pinot noir Vitis vinifera L.): coping with a highly heterozygous genome.</title>
        <authorList>
            <person name="Velasco R."/>
            <person name="Zharkikh A."/>
            <person name="Troggio M."/>
            <person name="Cartwright D.A."/>
            <person name="Cestaro A."/>
            <person name="Pruss D."/>
            <person name="Pindo M."/>
            <person name="FitzGerald L.M."/>
            <person name="Vezzulli S."/>
            <person name="Reid J."/>
            <person name="Malacarne G."/>
            <person name="Iliev D."/>
            <person name="Coppola G."/>
            <person name="Wardell B."/>
            <person name="Micheletti D."/>
            <person name="Macalma T."/>
            <person name="Facci M."/>
            <person name="Mitchell J.T."/>
            <person name="Perazzolli M."/>
            <person name="Eldredge G."/>
            <person name="Gatto P."/>
            <person name="Oyzerski R."/>
            <person name="Moretto M."/>
            <person name="Gutin N."/>
            <person name="Stefanini M."/>
            <person name="Chen Y."/>
            <person name="Segala C."/>
            <person name="Davenport C."/>
            <person name="Dematte L."/>
            <person name="Mraz A."/>
            <person name="Battilana J."/>
            <person name="Stormo K."/>
            <person name="Costa F."/>
            <person name="Tao Q."/>
            <person name="Si-Ammour A."/>
            <person name="Harkins T."/>
            <person name="Lackey A."/>
            <person name="Perbost C."/>
            <person name="Taillon B."/>
            <person name="Stella A."/>
            <person name="Solovyev V."/>
            <person name="Fawcett J.A."/>
            <person name="Sterck L."/>
            <person name="Vandepoele K."/>
            <person name="Grando S.M."/>
            <person name="Toppo S."/>
            <person name="Moser C."/>
            <person name="Lanchbury J."/>
            <person name="Bogden R."/>
            <person name="Skolnick M."/>
            <person name="Sgaramella V."/>
            <person name="Bhatnagar S.K."/>
            <person name="Fontana P."/>
            <person name="Gutin A."/>
            <person name="Van de Peer Y."/>
            <person name="Salamini F."/>
            <person name="Viola R."/>
        </authorList>
    </citation>
    <scope>NUCLEOTIDE SEQUENCE</scope>
</reference>
<proteinExistence type="predicted"/>
<evidence type="ECO:0000313" key="2">
    <source>
        <dbReference type="EMBL" id="CAN77528.1"/>
    </source>
</evidence>
<dbReference type="PANTHER" id="PTHR47481:SF3">
    <property type="entry name" value="GAG-POLYPEPTIDE OF LTR COPIA-TYPE-RELATED"/>
    <property type="match status" value="1"/>
</dbReference>
<dbReference type="InterPro" id="IPR013103">
    <property type="entry name" value="RVT_2"/>
</dbReference>
<accession>A5C392</accession>
<feature type="domain" description="Reverse transcriptase Ty1/copia-type" evidence="1">
    <location>
        <begin position="370"/>
        <end position="563"/>
    </location>
</feature>
<dbReference type="AlphaFoldDB" id="A5C392"/>